<evidence type="ECO:0000313" key="6">
    <source>
        <dbReference type="Proteomes" id="UP000050794"/>
    </source>
</evidence>
<evidence type="ECO:0000256" key="3">
    <source>
        <dbReference type="PROSITE-ProRule" id="PRU00221"/>
    </source>
</evidence>
<name>A0A183UY59_TOXCA</name>
<keyword evidence="1 3" id="KW-0853">WD repeat</keyword>
<evidence type="ECO:0000256" key="1">
    <source>
        <dbReference type="ARBA" id="ARBA00022574"/>
    </source>
</evidence>
<dbReference type="AlphaFoldDB" id="A0A183UY59"/>
<keyword evidence="6" id="KW-1185">Reference proteome</keyword>
<feature type="repeat" description="WD" evidence="3">
    <location>
        <begin position="253"/>
        <end position="296"/>
    </location>
</feature>
<dbReference type="InterPro" id="IPR001680">
    <property type="entry name" value="WD40_rpt"/>
</dbReference>
<keyword evidence="2" id="KW-0677">Repeat</keyword>
<dbReference type="InterPro" id="IPR050630">
    <property type="entry name" value="WD_repeat_EMAP"/>
</dbReference>
<dbReference type="PANTHER" id="PTHR13720:SF40">
    <property type="entry name" value="WD REPEAT-CONTAINING PROTEIN 54"/>
    <property type="match status" value="1"/>
</dbReference>
<dbReference type="Gene3D" id="2.130.10.10">
    <property type="entry name" value="YVTN repeat-like/Quinoprotein amine dehydrogenase"/>
    <property type="match status" value="1"/>
</dbReference>
<reference evidence="7" key="1">
    <citation type="submission" date="2016-06" db="UniProtKB">
        <authorList>
            <consortium name="WormBaseParasite"/>
        </authorList>
    </citation>
    <scope>IDENTIFICATION</scope>
</reference>
<evidence type="ECO:0000313" key="5">
    <source>
        <dbReference type="EMBL" id="VDM44750.1"/>
    </source>
</evidence>
<dbReference type="InterPro" id="IPR015943">
    <property type="entry name" value="WD40/YVTN_repeat-like_dom_sf"/>
</dbReference>
<dbReference type="SUPFAM" id="SSF50978">
    <property type="entry name" value="WD40 repeat-like"/>
    <property type="match status" value="1"/>
</dbReference>
<dbReference type="EMBL" id="UYWY01021716">
    <property type="protein sequence ID" value="VDM44750.1"/>
    <property type="molecule type" value="Genomic_DNA"/>
</dbReference>
<dbReference type="SMART" id="SM00320">
    <property type="entry name" value="WD40"/>
    <property type="match status" value="2"/>
</dbReference>
<dbReference type="Proteomes" id="UP000050794">
    <property type="component" value="Unassembled WGS sequence"/>
</dbReference>
<dbReference type="GO" id="GO:0031514">
    <property type="term" value="C:motile cilium"/>
    <property type="evidence" value="ECO:0007669"/>
    <property type="project" value="TreeGrafter"/>
</dbReference>
<dbReference type="InterPro" id="IPR049546">
    <property type="entry name" value="WDR54_beta_prop"/>
</dbReference>
<gene>
    <name evidence="5" type="ORF">TCNE_LOCUS13429</name>
</gene>
<dbReference type="Pfam" id="PF21031">
    <property type="entry name" value="WDR54"/>
    <property type="match status" value="1"/>
</dbReference>
<evidence type="ECO:0000313" key="7">
    <source>
        <dbReference type="WBParaSite" id="TCNE_0001342901-mRNA-1"/>
    </source>
</evidence>
<dbReference type="PANTHER" id="PTHR13720">
    <property type="entry name" value="WD-40 REPEAT PROTEIN"/>
    <property type="match status" value="1"/>
</dbReference>
<accession>A0A183UY59</accession>
<protein>
    <submittedName>
        <fullName evidence="7">WD repeat-containing protein 54</fullName>
    </submittedName>
</protein>
<evidence type="ECO:0000256" key="2">
    <source>
        <dbReference type="ARBA" id="ARBA00022737"/>
    </source>
</evidence>
<feature type="domain" description="WD repeat-containing protein 54 beta-propeller" evidence="4">
    <location>
        <begin position="16"/>
        <end position="334"/>
    </location>
</feature>
<proteinExistence type="predicted"/>
<reference evidence="5 6" key="2">
    <citation type="submission" date="2018-11" db="EMBL/GenBank/DDBJ databases">
        <authorList>
            <consortium name="Pathogen Informatics"/>
        </authorList>
    </citation>
    <scope>NUCLEOTIDE SEQUENCE [LARGE SCALE GENOMIC DNA]</scope>
</reference>
<sequence length="349" mass="38667">MEATMRMYEPSQEIILSSGSASSFPNNLSVFHHEAKHTTFACIAHKNQVNTVNWDPKMEGFTSDTIPIKNGDCDKPLIVLQAKYCMPLLRSFPLLVIASPEGAMIFDPRNSKMLAWSPIDSLSRSSENDDESSRFTRGISCVENTIVVGTFTGDILVFSCSGENSVQAKKPLQEHKSAIADIATCNFDELTCSCDVSGVIAVWSKSLKSVQKTISTEHEINCMNVLRKQAIVGTFLGQLLFYSTLTGQLMAEVNAHVRQINAIAVAPESAYVRVMSAGDDTVIRIWKLHTRKPESYKVEWRHNEIVENMPLMGAQFTNGRGSAFVVAAYDYAKLFFYKIAKKTTPTGNN</sequence>
<dbReference type="WBParaSite" id="TCNE_0001342901-mRNA-1">
    <property type="protein sequence ID" value="TCNE_0001342901-mRNA-1"/>
    <property type="gene ID" value="TCNE_0001342901"/>
</dbReference>
<organism evidence="6 7">
    <name type="scientific">Toxocara canis</name>
    <name type="common">Canine roundworm</name>
    <dbReference type="NCBI Taxonomy" id="6265"/>
    <lineage>
        <taxon>Eukaryota</taxon>
        <taxon>Metazoa</taxon>
        <taxon>Ecdysozoa</taxon>
        <taxon>Nematoda</taxon>
        <taxon>Chromadorea</taxon>
        <taxon>Rhabditida</taxon>
        <taxon>Spirurina</taxon>
        <taxon>Ascaridomorpha</taxon>
        <taxon>Ascaridoidea</taxon>
        <taxon>Toxocaridae</taxon>
        <taxon>Toxocara</taxon>
    </lineage>
</organism>
<dbReference type="InterPro" id="IPR036322">
    <property type="entry name" value="WD40_repeat_dom_sf"/>
</dbReference>
<dbReference type="PROSITE" id="PS50082">
    <property type="entry name" value="WD_REPEATS_2"/>
    <property type="match status" value="1"/>
</dbReference>
<evidence type="ECO:0000259" key="4">
    <source>
        <dbReference type="Pfam" id="PF21031"/>
    </source>
</evidence>